<dbReference type="AlphaFoldDB" id="A0A1F5SKY3"/>
<dbReference type="Proteomes" id="UP000178367">
    <property type="component" value="Unassembled WGS sequence"/>
</dbReference>
<sequence>MFSQNFLTYGLKISGEIVRDILFFPLWWYSRGLVMFFKKLTVFLSNKQKSLALIVWIKNIFRPMYGQTDWQGKLISIFMRLMQIIVRSFVMLFWVIIALIFFCVWIILPPFALYEIFFQFY</sequence>
<evidence type="ECO:0000313" key="2">
    <source>
        <dbReference type="EMBL" id="OGF27388.1"/>
    </source>
</evidence>
<feature type="transmembrane region" description="Helical" evidence="1">
    <location>
        <begin position="84"/>
        <end position="108"/>
    </location>
</feature>
<name>A0A1F5SKY3_9BACT</name>
<comment type="caution">
    <text evidence="2">The sequence shown here is derived from an EMBL/GenBank/DDBJ whole genome shotgun (WGS) entry which is preliminary data.</text>
</comment>
<evidence type="ECO:0000313" key="3">
    <source>
        <dbReference type="Proteomes" id="UP000178367"/>
    </source>
</evidence>
<accession>A0A1F5SKY3</accession>
<organism evidence="2 3">
    <name type="scientific">Candidatus Falkowbacteria bacterium RIFOXYA2_FULL_47_19</name>
    <dbReference type="NCBI Taxonomy" id="1797994"/>
    <lineage>
        <taxon>Bacteria</taxon>
        <taxon>Candidatus Falkowiibacteriota</taxon>
    </lineage>
</organism>
<dbReference type="EMBL" id="MFGB01000008">
    <property type="protein sequence ID" value="OGF27388.1"/>
    <property type="molecule type" value="Genomic_DNA"/>
</dbReference>
<proteinExistence type="predicted"/>
<keyword evidence="1" id="KW-1133">Transmembrane helix</keyword>
<keyword evidence="1" id="KW-0472">Membrane</keyword>
<keyword evidence="1" id="KW-0812">Transmembrane</keyword>
<gene>
    <name evidence="2" type="ORF">A2227_02085</name>
</gene>
<dbReference type="STRING" id="1797994.A2227_02085"/>
<protein>
    <submittedName>
        <fullName evidence="2">Uncharacterized protein</fullName>
    </submittedName>
</protein>
<evidence type="ECO:0000256" key="1">
    <source>
        <dbReference type="SAM" id="Phobius"/>
    </source>
</evidence>
<reference evidence="2 3" key="1">
    <citation type="journal article" date="2016" name="Nat. Commun.">
        <title>Thousands of microbial genomes shed light on interconnected biogeochemical processes in an aquifer system.</title>
        <authorList>
            <person name="Anantharaman K."/>
            <person name="Brown C.T."/>
            <person name="Hug L.A."/>
            <person name="Sharon I."/>
            <person name="Castelle C.J."/>
            <person name="Probst A.J."/>
            <person name="Thomas B.C."/>
            <person name="Singh A."/>
            <person name="Wilkins M.J."/>
            <person name="Karaoz U."/>
            <person name="Brodie E.L."/>
            <person name="Williams K.H."/>
            <person name="Hubbard S.S."/>
            <person name="Banfield J.F."/>
        </authorList>
    </citation>
    <scope>NUCLEOTIDE SEQUENCE [LARGE SCALE GENOMIC DNA]</scope>
</reference>